<dbReference type="AlphaFoldDB" id="A0A2G8JT23"/>
<keyword evidence="9" id="KW-1185">Reference proteome</keyword>
<evidence type="ECO:0000256" key="3">
    <source>
        <dbReference type="ARBA" id="ARBA00007691"/>
    </source>
</evidence>
<dbReference type="Proteomes" id="UP000230750">
    <property type="component" value="Unassembled WGS sequence"/>
</dbReference>
<feature type="region of interest" description="Disordered" evidence="6">
    <location>
        <begin position="85"/>
        <end position="110"/>
    </location>
</feature>
<feature type="compositionally biased region" description="Polar residues" evidence="6">
    <location>
        <begin position="198"/>
        <end position="208"/>
    </location>
</feature>
<sequence>MKNDGTDMYEDDTMNQRVIGVRRRRRVKRVLLAVFIVVAVTSFWQLSRRDSELTRIDGIQVSGQQRLQVGVPTGDADVEASDDITREHTNNSSRNVSHNLSGADDRNPMTSESLTNQVITTATSNKTITQFSGHLNVSSKIDVNDTISANADVANADKDDDNKEMAPNTNSSGNHEDLKQADDQAKAKMMDDVREKSQSTVNKTSTINTHEEEEDNPLNGDEVEGDKQTSEEKIVKNKPINKLNNESSKEENDIKMEGDTLTAKAKNIETVSKPAELLQYNYSEPRYSVSEDGQFKLIKFVDEKVNISFSQSLKYSPFSQVDKVYLTLLAQGEIREIYSIQHHEHLRLVAFDAPTLFHNVIPIESCPLCGAIKRPKDLNEVLAFHVDRTLGIERALPATGRKFMQIELDNLKFEGDNPDVVFPVMWFARDLMHRGKFQKDQNSMQLSWRQYQEILSKCHDPSNLTEGFNCTDVNYSDWSRMAVLDFIMQILLWIRHRRGEGCFRNEILKELDSCDDVDKRFLVHILTSKSNPSELVLLDNAGNIGRKADHLNYELLTGIRMIPKSIMKNIFAEDLKSRLLRSLEWDTVYWKTIENDGVNEMVDTIIERVEKLKLYINEHNIMAS</sequence>
<keyword evidence="4" id="KW-0333">Golgi apparatus</keyword>
<protein>
    <submittedName>
        <fullName evidence="8">Uncharacterized protein</fullName>
    </submittedName>
</protein>
<dbReference type="EMBL" id="MRZV01001306">
    <property type="protein sequence ID" value="PIK38859.1"/>
    <property type="molecule type" value="Genomic_DNA"/>
</dbReference>
<dbReference type="InterPro" id="IPR029207">
    <property type="entry name" value="FAM198"/>
</dbReference>
<dbReference type="PANTHER" id="PTHR15905">
    <property type="entry name" value="GOLGI-ASSOCIATED KINASE 1B-RELATED"/>
    <property type="match status" value="1"/>
</dbReference>
<gene>
    <name evidence="8" type="ORF">BSL78_24297</name>
</gene>
<evidence type="ECO:0000256" key="6">
    <source>
        <dbReference type="SAM" id="MobiDB-lite"/>
    </source>
</evidence>
<evidence type="ECO:0000256" key="5">
    <source>
        <dbReference type="ARBA" id="ARBA00023136"/>
    </source>
</evidence>
<comment type="subcellular location">
    <subcellularLocation>
        <location evidence="1">Endomembrane system</location>
    </subcellularLocation>
    <subcellularLocation>
        <location evidence="2">Golgi apparatus</location>
    </subcellularLocation>
</comment>
<evidence type="ECO:0000256" key="4">
    <source>
        <dbReference type="ARBA" id="ARBA00023034"/>
    </source>
</evidence>
<dbReference type="GO" id="GO:0005794">
    <property type="term" value="C:Golgi apparatus"/>
    <property type="evidence" value="ECO:0007669"/>
    <property type="project" value="UniProtKB-SubCell"/>
</dbReference>
<keyword evidence="7" id="KW-0812">Transmembrane</keyword>
<comment type="similarity">
    <text evidence="3">Belongs to the GASK family.</text>
</comment>
<feature type="compositionally biased region" description="Basic and acidic residues" evidence="6">
    <location>
        <begin position="174"/>
        <end position="197"/>
    </location>
</feature>
<comment type="caution">
    <text evidence="8">The sequence shown here is derived from an EMBL/GenBank/DDBJ whole genome shotgun (WGS) entry which is preliminary data.</text>
</comment>
<evidence type="ECO:0000256" key="7">
    <source>
        <dbReference type="SAM" id="Phobius"/>
    </source>
</evidence>
<reference evidence="8 9" key="1">
    <citation type="journal article" date="2017" name="PLoS Biol.">
        <title>The sea cucumber genome provides insights into morphological evolution and visceral regeneration.</title>
        <authorList>
            <person name="Zhang X."/>
            <person name="Sun L."/>
            <person name="Yuan J."/>
            <person name="Sun Y."/>
            <person name="Gao Y."/>
            <person name="Zhang L."/>
            <person name="Li S."/>
            <person name="Dai H."/>
            <person name="Hamel J.F."/>
            <person name="Liu C."/>
            <person name="Yu Y."/>
            <person name="Liu S."/>
            <person name="Lin W."/>
            <person name="Guo K."/>
            <person name="Jin S."/>
            <person name="Xu P."/>
            <person name="Storey K.B."/>
            <person name="Huan P."/>
            <person name="Zhang T."/>
            <person name="Zhou Y."/>
            <person name="Zhang J."/>
            <person name="Lin C."/>
            <person name="Li X."/>
            <person name="Xing L."/>
            <person name="Huo D."/>
            <person name="Sun M."/>
            <person name="Wang L."/>
            <person name="Mercier A."/>
            <person name="Li F."/>
            <person name="Yang H."/>
            <person name="Xiang J."/>
        </authorList>
    </citation>
    <scope>NUCLEOTIDE SEQUENCE [LARGE SCALE GENOMIC DNA]</scope>
    <source>
        <strain evidence="8">Shaxun</strain>
        <tissue evidence="8">Muscle</tissue>
    </source>
</reference>
<feature type="compositionally biased region" description="Acidic residues" evidence="6">
    <location>
        <begin position="211"/>
        <end position="224"/>
    </location>
</feature>
<organism evidence="8 9">
    <name type="scientific">Stichopus japonicus</name>
    <name type="common">Sea cucumber</name>
    <dbReference type="NCBI Taxonomy" id="307972"/>
    <lineage>
        <taxon>Eukaryota</taxon>
        <taxon>Metazoa</taxon>
        <taxon>Echinodermata</taxon>
        <taxon>Eleutherozoa</taxon>
        <taxon>Echinozoa</taxon>
        <taxon>Holothuroidea</taxon>
        <taxon>Aspidochirotacea</taxon>
        <taxon>Aspidochirotida</taxon>
        <taxon>Stichopodidae</taxon>
        <taxon>Apostichopus</taxon>
    </lineage>
</organism>
<dbReference type="Pfam" id="PF15051">
    <property type="entry name" value="FAM198"/>
    <property type="match status" value="1"/>
</dbReference>
<evidence type="ECO:0000313" key="9">
    <source>
        <dbReference type="Proteomes" id="UP000230750"/>
    </source>
</evidence>
<proteinExistence type="inferred from homology"/>
<accession>A0A2G8JT23</accession>
<feature type="compositionally biased region" description="Basic and acidic residues" evidence="6">
    <location>
        <begin position="155"/>
        <end position="164"/>
    </location>
</feature>
<feature type="region of interest" description="Disordered" evidence="6">
    <location>
        <begin position="153"/>
        <end position="256"/>
    </location>
</feature>
<dbReference type="STRING" id="307972.A0A2G8JT23"/>
<feature type="transmembrane region" description="Helical" evidence="7">
    <location>
        <begin position="30"/>
        <end position="47"/>
    </location>
</feature>
<feature type="compositionally biased region" description="Polar residues" evidence="6">
    <location>
        <begin position="90"/>
        <end position="100"/>
    </location>
</feature>
<evidence type="ECO:0000313" key="8">
    <source>
        <dbReference type="EMBL" id="PIK38859.1"/>
    </source>
</evidence>
<feature type="compositionally biased region" description="Basic and acidic residues" evidence="6">
    <location>
        <begin position="247"/>
        <end position="256"/>
    </location>
</feature>
<dbReference type="OrthoDB" id="10011371at2759"/>
<evidence type="ECO:0000256" key="1">
    <source>
        <dbReference type="ARBA" id="ARBA00004308"/>
    </source>
</evidence>
<keyword evidence="7" id="KW-1133">Transmembrane helix</keyword>
<name>A0A2G8JT23_STIJA</name>
<dbReference type="PANTHER" id="PTHR15905:SF5">
    <property type="entry name" value="GOLGI-ASSOCIATED KINASE 1A"/>
    <property type="match status" value="1"/>
</dbReference>
<keyword evidence="5 7" id="KW-0472">Membrane</keyword>
<evidence type="ECO:0000256" key="2">
    <source>
        <dbReference type="ARBA" id="ARBA00004555"/>
    </source>
</evidence>
<feature type="compositionally biased region" description="Basic and acidic residues" evidence="6">
    <location>
        <begin position="225"/>
        <end position="235"/>
    </location>
</feature>